<dbReference type="Proteomes" id="UP000002009">
    <property type="component" value="Chromosome 2"/>
</dbReference>
<dbReference type="PROSITE" id="PS01360">
    <property type="entry name" value="ZF_MYND_1"/>
    <property type="match status" value="1"/>
</dbReference>
<accession>C1DY18</accession>
<dbReference type="GeneID" id="8241284"/>
<keyword evidence="2 5" id="KW-0863">Zinc-finger</keyword>
<dbReference type="AlphaFoldDB" id="C1DY18"/>
<evidence type="ECO:0000256" key="4">
    <source>
        <dbReference type="ARBA" id="ARBA00038101"/>
    </source>
</evidence>
<dbReference type="Pfam" id="PF01753">
    <property type="entry name" value="zf-MYND"/>
    <property type="match status" value="1"/>
</dbReference>
<dbReference type="PANTHER" id="PTHR11102">
    <property type="entry name" value="SEL-1-LIKE PROTEIN"/>
    <property type="match status" value="1"/>
</dbReference>
<dbReference type="OrthoDB" id="432970at2759"/>
<sequence length="465" mass="52975">MVLRGSELDGAIQWYLKHRLETQKNGAPRTTVSDEDISALRVIRDAADSGDREAQLIFGQMHSSRDVPGWTLPNIEINDVIAVKYFRMSAEQNVAAAQHELANMYFHGNGLERNVLLCEQWNDRAIENQYLFMTQPPDIKPNILQLESMQMHLLAERLRRVARNGPLLVDDIHVTFRQLPTDVALTPPTPTANILCVACRASIPIDTRKKFCSGCNIAAYCCRACQKADWKRHKKVCGKEPNRTHPLRKASKNQHKADISVAHDYLHSVPGLINFATLLYYIHWNDSPIIIVSTAAGTDGMKPTLTVRPKRKWELYVNKDGSSHLWNMYKDGPRIEEFKIQYNLQHLGPEQAKRLESCLRHVEMTPDRQRKHGALDDPNQIIMEDRAARFAADAQERLLAHHVRAYTTLPTSVNEMNEFHASHMRRIGKDPEFNLCVERAFNAMERLDRLQEYLFAAAAAAASTA</sequence>
<dbReference type="Gene3D" id="1.25.40.10">
    <property type="entry name" value="Tetratricopeptide repeat domain"/>
    <property type="match status" value="1"/>
</dbReference>
<dbReference type="InterPro" id="IPR011990">
    <property type="entry name" value="TPR-like_helical_dom_sf"/>
</dbReference>
<dbReference type="InParanoid" id="C1DY18"/>
<evidence type="ECO:0000256" key="2">
    <source>
        <dbReference type="ARBA" id="ARBA00022771"/>
    </source>
</evidence>
<dbReference type="RefSeq" id="XP_002500091.1">
    <property type="nucleotide sequence ID" value="XM_002500045.1"/>
</dbReference>
<name>C1DY18_MICCC</name>
<dbReference type="SMART" id="SM00671">
    <property type="entry name" value="SEL1"/>
    <property type="match status" value="2"/>
</dbReference>
<keyword evidence="8" id="KW-1185">Reference proteome</keyword>
<evidence type="ECO:0000313" key="8">
    <source>
        <dbReference type="Proteomes" id="UP000002009"/>
    </source>
</evidence>
<dbReference type="SUPFAM" id="SSF144232">
    <property type="entry name" value="HIT/MYND zinc finger-like"/>
    <property type="match status" value="1"/>
</dbReference>
<dbReference type="PANTHER" id="PTHR11102:SF160">
    <property type="entry name" value="ERAD-ASSOCIATED E3 UBIQUITIN-PROTEIN LIGASE COMPONENT HRD3"/>
    <property type="match status" value="1"/>
</dbReference>
<keyword evidence="1" id="KW-0479">Metal-binding</keyword>
<evidence type="ECO:0000256" key="1">
    <source>
        <dbReference type="ARBA" id="ARBA00022723"/>
    </source>
</evidence>
<evidence type="ECO:0000256" key="3">
    <source>
        <dbReference type="ARBA" id="ARBA00022833"/>
    </source>
</evidence>
<gene>
    <name evidence="7" type="ORF">MICPUN_56093</name>
</gene>
<evidence type="ECO:0000256" key="5">
    <source>
        <dbReference type="PROSITE-ProRule" id="PRU00134"/>
    </source>
</evidence>
<dbReference type="KEGG" id="mis:MICPUN_56093"/>
<dbReference type="InterPro" id="IPR050767">
    <property type="entry name" value="Sel1_AlgK"/>
</dbReference>
<evidence type="ECO:0000313" key="7">
    <source>
        <dbReference type="EMBL" id="ACO61349.1"/>
    </source>
</evidence>
<reference evidence="7 8" key="1">
    <citation type="journal article" date="2009" name="Science">
        <title>Green evolution and dynamic adaptations revealed by genomes of the marine picoeukaryotes Micromonas.</title>
        <authorList>
            <person name="Worden A.Z."/>
            <person name="Lee J.H."/>
            <person name="Mock T."/>
            <person name="Rouze P."/>
            <person name="Simmons M.P."/>
            <person name="Aerts A.L."/>
            <person name="Allen A.E."/>
            <person name="Cuvelier M.L."/>
            <person name="Derelle E."/>
            <person name="Everett M.V."/>
            <person name="Foulon E."/>
            <person name="Grimwood J."/>
            <person name="Gundlach H."/>
            <person name="Henrissat B."/>
            <person name="Napoli C."/>
            <person name="McDonald S.M."/>
            <person name="Parker M.S."/>
            <person name="Rombauts S."/>
            <person name="Salamov A."/>
            <person name="Von Dassow P."/>
            <person name="Badger J.H."/>
            <person name="Coutinho P.M."/>
            <person name="Demir E."/>
            <person name="Dubchak I."/>
            <person name="Gentemann C."/>
            <person name="Eikrem W."/>
            <person name="Gready J.E."/>
            <person name="John U."/>
            <person name="Lanier W."/>
            <person name="Lindquist E.A."/>
            <person name="Lucas S."/>
            <person name="Mayer K.F."/>
            <person name="Moreau H."/>
            <person name="Not F."/>
            <person name="Otillar R."/>
            <person name="Panaud O."/>
            <person name="Pangilinan J."/>
            <person name="Paulsen I."/>
            <person name="Piegu B."/>
            <person name="Poliakov A."/>
            <person name="Robbens S."/>
            <person name="Schmutz J."/>
            <person name="Toulza E."/>
            <person name="Wyss T."/>
            <person name="Zelensky A."/>
            <person name="Zhou K."/>
            <person name="Armbrust E.V."/>
            <person name="Bhattacharya D."/>
            <person name="Goodenough U.W."/>
            <person name="Van de Peer Y."/>
            <person name="Grigoriev I.V."/>
        </authorList>
    </citation>
    <scope>NUCLEOTIDE SEQUENCE [LARGE SCALE GENOMIC DNA]</scope>
    <source>
        <strain evidence="8">RCC299 / NOUM17</strain>
    </source>
</reference>
<feature type="domain" description="MYND-type" evidence="6">
    <location>
        <begin position="196"/>
        <end position="237"/>
    </location>
</feature>
<dbReference type="InterPro" id="IPR006597">
    <property type="entry name" value="Sel1-like"/>
</dbReference>
<evidence type="ECO:0000259" key="6">
    <source>
        <dbReference type="PROSITE" id="PS50865"/>
    </source>
</evidence>
<dbReference type="PROSITE" id="PS50865">
    <property type="entry name" value="ZF_MYND_2"/>
    <property type="match status" value="1"/>
</dbReference>
<proteinExistence type="inferred from homology"/>
<organism evidence="7 8">
    <name type="scientific">Micromonas commoda (strain RCC299 / NOUM17 / CCMP2709)</name>
    <name type="common">Picoplanktonic green alga</name>
    <dbReference type="NCBI Taxonomy" id="296587"/>
    <lineage>
        <taxon>Eukaryota</taxon>
        <taxon>Viridiplantae</taxon>
        <taxon>Chlorophyta</taxon>
        <taxon>Mamiellophyceae</taxon>
        <taxon>Mamiellales</taxon>
        <taxon>Mamiellaceae</taxon>
        <taxon>Micromonas</taxon>
    </lineage>
</organism>
<dbReference type="Gene3D" id="6.10.140.2220">
    <property type="match status" value="1"/>
</dbReference>
<dbReference type="GO" id="GO:0008270">
    <property type="term" value="F:zinc ion binding"/>
    <property type="evidence" value="ECO:0007669"/>
    <property type="project" value="UniProtKB-KW"/>
</dbReference>
<comment type="similarity">
    <text evidence="4">Belongs to the sel-1 family.</text>
</comment>
<keyword evidence="3" id="KW-0862">Zinc</keyword>
<dbReference type="SUPFAM" id="SSF81901">
    <property type="entry name" value="HCP-like"/>
    <property type="match status" value="1"/>
</dbReference>
<protein>
    <recommendedName>
        <fullName evidence="6">MYND-type domain-containing protein</fullName>
    </recommendedName>
</protein>
<dbReference type="EMBL" id="CP001323">
    <property type="protein sequence ID" value="ACO61349.1"/>
    <property type="molecule type" value="Genomic_DNA"/>
</dbReference>
<dbReference type="InterPro" id="IPR002893">
    <property type="entry name" value="Znf_MYND"/>
</dbReference>